<evidence type="ECO:0000313" key="11">
    <source>
        <dbReference type="EMBL" id="QBQ14778.1"/>
    </source>
</evidence>
<dbReference type="Proteomes" id="UP000670925">
    <property type="component" value="Unassembled WGS sequence"/>
</dbReference>
<comment type="caution">
    <text evidence="7">Lacks conserved residue(s) required for the propagation of feature annotation.</text>
</comment>
<comment type="subcellular location">
    <subcellularLocation>
        <location evidence="1 7">Cell membrane</location>
        <topology evidence="1 7">Multi-pass membrane protein</topology>
    </subcellularLocation>
</comment>
<evidence type="ECO:0000256" key="7">
    <source>
        <dbReference type="RuleBase" id="RU367016"/>
    </source>
</evidence>
<reference evidence="12 15" key="1">
    <citation type="submission" date="2018-08" db="EMBL/GenBank/DDBJ databases">
        <title>Analysis of the genomic diversity of Mexican Acinetobacter haemolyticus clinical isolates.</title>
        <authorList>
            <person name="Castro-Jaimes S."/>
            <person name="Cevallos M.A."/>
        </authorList>
    </citation>
    <scope>NUCLEOTIDE SEQUENCE [LARGE SCALE GENOMIC DNA]</scope>
    <source>
        <strain evidence="12 15">AN43</strain>
    </source>
</reference>
<evidence type="ECO:0000256" key="2">
    <source>
        <dbReference type="ARBA" id="ARBA00010792"/>
    </source>
</evidence>
<evidence type="ECO:0000256" key="6">
    <source>
        <dbReference type="ARBA" id="ARBA00023136"/>
    </source>
</evidence>
<comment type="similarity">
    <text evidence="2 7">Belongs to the DedA family.</text>
</comment>
<sequence>MNSLDFLFNFEHFLPILVQEYGLWIYAILFLIIFSETAFVFMFFLPGDSLLLAVGALCSVVEIMHLGYMITLLFFAAALGYMVNFHIGRHFGDRIFNTESRFIKQEYLQKTNVFFLKHGGKTILLARFIPFARSFAPLAAGSSNMNYTHFVVYNILGALLWISVLVTAGYLFGHAIIQVSDLVDS</sequence>
<organism evidence="10 14">
    <name type="scientific">Acinetobacter haemolyticus</name>
    <dbReference type="NCBI Taxonomy" id="29430"/>
    <lineage>
        <taxon>Bacteria</taxon>
        <taxon>Pseudomonadati</taxon>
        <taxon>Pseudomonadota</taxon>
        <taxon>Gammaproteobacteria</taxon>
        <taxon>Moraxellales</taxon>
        <taxon>Moraxellaceae</taxon>
        <taxon>Acinetobacter</taxon>
    </lineage>
</organism>
<keyword evidence="4 7" id="KW-0812">Transmembrane</keyword>
<dbReference type="STRING" id="29430.AHTJS_00025"/>
<evidence type="ECO:0000313" key="9">
    <source>
        <dbReference type="EMBL" id="MBO3659415.1"/>
    </source>
</evidence>
<dbReference type="InterPro" id="IPR032818">
    <property type="entry name" value="DedA-like"/>
</dbReference>
<keyword evidence="5 7" id="KW-1133">Transmembrane helix</keyword>
<dbReference type="KEGG" id="ahl:AHTJS_00025"/>
<dbReference type="Proteomes" id="UP000451048">
    <property type="component" value="Unassembled WGS sequence"/>
</dbReference>
<dbReference type="GO" id="GO:0005886">
    <property type="term" value="C:plasma membrane"/>
    <property type="evidence" value="ECO:0007669"/>
    <property type="project" value="UniProtKB-SubCell"/>
</dbReference>
<gene>
    <name evidence="12" type="ORF">AhaeAN43_00025</name>
    <name evidence="11" type="ORF">AHTJR_00025</name>
    <name evidence="10" type="ORF">GPS52_08560</name>
    <name evidence="9" type="ORF">J5N55_15170</name>
</gene>
<feature type="domain" description="VTT" evidence="8">
    <location>
        <begin position="45"/>
        <end position="170"/>
    </location>
</feature>
<evidence type="ECO:0000259" key="8">
    <source>
        <dbReference type="Pfam" id="PF09335"/>
    </source>
</evidence>
<dbReference type="Proteomes" id="UP000294395">
    <property type="component" value="Chromosome"/>
</dbReference>
<dbReference type="GeneID" id="56327634"/>
<protein>
    <submittedName>
        <fullName evidence="9">VTT domain-containing protein</fullName>
    </submittedName>
</protein>
<dbReference type="PANTHER" id="PTHR30353">
    <property type="entry name" value="INNER MEMBRANE PROTEIN DEDA-RELATED"/>
    <property type="match status" value="1"/>
</dbReference>
<evidence type="ECO:0000313" key="12">
    <source>
        <dbReference type="EMBL" id="QHI11890.1"/>
    </source>
</evidence>
<evidence type="ECO:0000256" key="4">
    <source>
        <dbReference type="ARBA" id="ARBA00022692"/>
    </source>
</evidence>
<feature type="transmembrane region" description="Helical" evidence="7">
    <location>
        <begin position="151"/>
        <end position="177"/>
    </location>
</feature>
<name>A0A1L6KIP1_ACIHA</name>
<dbReference type="InterPro" id="IPR032816">
    <property type="entry name" value="VTT_dom"/>
</dbReference>
<dbReference type="EMBL" id="JAGFOT010000019">
    <property type="protein sequence ID" value="MBO3659415.1"/>
    <property type="molecule type" value="Genomic_DNA"/>
</dbReference>
<reference evidence="9" key="4">
    <citation type="submission" date="2021-03" db="EMBL/GenBank/DDBJ databases">
        <title>Acinetobacter spp. whole-genome sequenced from Terengganu.</title>
        <authorList>
            <person name="Mohd Rani F."/>
        </authorList>
    </citation>
    <scope>NUCLEOTIDE SEQUENCE</scope>
    <source>
        <strain evidence="9">AC1502</strain>
    </source>
</reference>
<dbReference type="PANTHER" id="PTHR30353:SF0">
    <property type="entry name" value="TRANSMEMBRANE PROTEIN"/>
    <property type="match status" value="1"/>
</dbReference>
<dbReference type="EMBL" id="CP038009">
    <property type="protein sequence ID" value="QBQ14778.1"/>
    <property type="molecule type" value="Genomic_DNA"/>
</dbReference>
<evidence type="ECO:0000256" key="3">
    <source>
        <dbReference type="ARBA" id="ARBA00022475"/>
    </source>
</evidence>
<evidence type="ECO:0000313" key="10">
    <source>
        <dbReference type="EMBL" id="NAR73547.1"/>
    </source>
</evidence>
<dbReference type="OrthoDB" id="9813426at2"/>
<evidence type="ECO:0000256" key="1">
    <source>
        <dbReference type="ARBA" id="ARBA00004651"/>
    </source>
</evidence>
<reference evidence="10 14" key="3">
    <citation type="submission" date="2019-12" db="EMBL/GenBank/DDBJ databases">
        <title>Acinetobacter haemolyticus comparative genomics.</title>
        <authorList>
            <person name="Castro-Jaimes S."/>
            <person name="Bello-Lopez E."/>
            <person name="Velazquez-Acosta C."/>
            <person name="Volkow-Fernandez P."/>
            <person name="Lozano-Zarain P."/>
            <person name="Castillo Ramirez S."/>
            <person name="Cevallos M.A."/>
        </authorList>
    </citation>
    <scope>NUCLEOTIDE SEQUENCE [LARGE SCALE GENOMIC DNA]</scope>
    <source>
        <strain evidence="10 14">AN10</strain>
    </source>
</reference>
<keyword evidence="3 7" id="KW-1003">Cell membrane</keyword>
<reference evidence="11 13" key="2">
    <citation type="submission" date="2019-03" db="EMBL/GenBank/DDBJ databases">
        <title>Complete genome sequence of two outbreak-associated Acinetobacter haemolyticus strains.</title>
        <authorList>
            <person name="Bai L."/>
            <person name="Zhang S.-C."/>
            <person name="Deng Y."/>
            <person name="Song C.-C."/>
            <person name="Kang G.-B."/>
            <person name="Dong Y."/>
            <person name="Wang Y."/>
            <person name="Gao F."/>
            <person name="Huang H."/>
        </authorList>
    </citation>
    <scope>NUCLEOTIDE SEQUENCE [LARGE SCALE GENOMIC DNA]</scope>
    <source>
        <strain evidence="11 13">TJR01</strain>
    </source>
</reference>
<accession>A0A1L6KIP1</accession>
<dbReference type="AlphaFoldDB" id="A0A1L6KIP1"/>
<evidence type="ECO:0000313" key="14">
    <source>
        <dbReference type="Proteomes" id="UP000451048"/>
    </source>
</evidence>
<feature type="transmembrane region" description="Helical" evidence="7">
    <location>
        <begin position="21"/>
        <end position="44"/>
    </location>
</feature>
<dbReference type="EMBL" id="CP031976">
    <property type="protein sequence ID" value="QHI11890.1"/>
    <property type="molecule type" value="Genomic_DNA"/>
</dbReference>
<proteinExistence type="inferred from homology"/>
<evidence type="ECO:0000256" key="5">
    <source>
        <dbReference type="ARBA" id="ARBA00022989"/>
    </source>
</evidence>
<dbReference type="Pfam" id="PF09335">
    <property type="entry name" value="VTT_dom"/>
    <property type="match status" value="1"/>
</dbReference>
<feature type="transmembrane region" description="Helical" evidence="7">
    <location>
        <begin position="50"/>
        <end position="83"/>
    </location>
</feature>
<evidence type="ECO:0000313" key="15">
    <source>
        <dbReference type="Proteomes" id="UP000463868"/>
    </source>
</evidence>
<keyword evidence="6 7" id="KW-0472">Membrane</keyword>
<dbReference type="EMBL" id="WTTO01000021">
    <property type="protein sequence ID" value="NAR73547.1"/>
    <property type="molecule type" value="Genomic_DNA"/>
</dbReference>
<dbReference type="RefSeq" id="WP_004637309.1">
    <property type="nucleotide sequence ID" value="NZ_BBSE01000035.1"/>
</dbReference>
<evidence type="ECO:0000313" key="13">
    <source>
        <dbReference type="Proteomes" id="UP000294395"/>
    </source>
</evidence>
<dbReference type="Proteomes" id="UP000463868">
    <property type="component" value="Chromosome"/>
</dbReference>